<proteinExistence type="predicted"/>
<comment type="caution">
    <text evidence="1">The sequence shown here is derived from an EMBL/GenBank/DDBJ whole genome shotgun (WGS) entry which is preliminary data.</text>
</comment>
<evidence type="ECO:0000313" key="2">
    <source>
        <dbReference type="Proteomes" id="UP001164250"/>
    </source>
</evidence>
<sequence>MEELGKLKRTPSARKAEREKRVGTLINVNAVKTESRRVKMLTESSRLRANSLEELPDPHPRINNILLLTIFRCPSRTSQAICLLYLTTSATSSSPSSQ</sequence>
<reference evidence="2" key="1">
    <citation type="journal article" date="2023" name="G3 (Bethesda)">
        <title>Genome assembly and association tests identify interacting loci associated with vigor, precocity, and sex in interspecific pistachio rootstocks.</title>
        <authorList>
            <person name="Palmer W."/>
            <person name="Jacygrad E."/>
            <person name="Sagayaradj S."/>
            <person name="Cavanaugh K."/>
            <person name="Han R."/>
            <person name="Bertier L."/>
            <person name="Beede B."/>
            <person name="Kafkas S."/>
            <person name="Golino D."/>
            <person name="Preece J."/>
            <person name="Michelmore R."/>
        </authorList>
    </citation>
    <scope>NUCLEOTIDE SEQUENCE [LARGE SCALE GENOMIC DNA]</scope>
</reference>
<gene>
    <name evidence="1" type="ORF">Patl1_21215</name>
</gene>
<accession>A0ACC1BKE1</accession>
<organism evidence="1 2">
    <name type="scientific">Pistacia atlantica</name>
    <dbReference type="NCBI Taxonomy" id="434234"/>
    <lineage>
        <taxon>Eukaryota</taxon>
        <taxon>Viridiplantae</taxon>
        <taxon>Streptophyta</taxon>
        <taxon>Embryophyta</taxon>
        <taxon>Tracheophyta</taxon>
        <taxon>Spermatophyta</taxon>
        <taxon>Magnoliopsida</taxon>
        <taxon>eudicotyledons</taxon>
        <taxon>Gunneridae</taxon>
        <taxon>Pentapetalae</taxon>
        <taxon>rosids</taxon>
        <taxon>malvids</taxon>
        <taxon>Sapindales</taxon>
        <taxon>Anacardiaceae</taxon>
        <taxon>Pistacia</taxon>
    </lineage>
</organism>
<dbReference type="Proteomes" id="UP001164250">
    <property type="component" value="Chromosome 4"/>
</dbReference>
<keyword evidence="2" id="KW-1185">Reference proteome</keyword>
<protein>
    <submittedName>
        <fullName evidence="1">Uncharacterized protein</fullName>
    </submittedName>
</protein>
<name>A0ACC1BKE1_9ROSI</name>
<dbReference type="EMBL" id="CM047900">
    <property type="protein sequence ID" value="KAJ0099289.1"/>
    <property type="molecule type" value="Genomic_DNA"/>
</dbReference>
<evidence type="ECO:0000313" key="1">
    <source>
        <dbReference type="EMBL" id="KAJ0099289.1"/>
    </source>
</evidence>